<dbReference type="EMBL" id="CAJZAG010000015">
    <property type="protein sequence ID" value="CAG9185681.1"/>
    <property type="molecule type" value="Genomic_DNA"/>
</dbReference>
<dbReference type="CDD" id="cd00077">
    <property type="entry name" value="HDc"/>
    <property type="match status" value="1"/>
</dbReference>
<dbReference type="PROSITE" id="PS51832">
    <property type="entry name" value="HD_GYP"/>
    <property type="match status" value="1"/>
</dbReference>
<name>A0ABM8XZ08_9BURK</name>
<dbReference type="Proteomes" id="UP000706525">
    <property type="component" value="Unassembled WGS sequence"/>
</dbReference>
<dbReference type="Gene3D" id="1.10.3210.10">
    <property type="entry name" value="Hypothetical protein af1432"/>
    <property type="match status" value="1"/>
</dbReference>
<evidence type="ECO:0000259" key="1">
    <source>
        <dbReference type="PROSITE" id="PS51832"/>
    </source>
</evidence>
<protein>
    <recommendedName>
        <fullName evidence="1">HD-GYP domain-containing protein</fullName>
    </recommendedName>
</protein>
<proteinExistence type="predicted"/>
<dbReference type="PANTHER" id="PTHR45228:SF1">
    <property type="entry name" value="CYCLIC DI-GMP PHOSPHODIESTERASE TM_0186"/>
    <property type="match status" value="1"/>
</dbReference>
<organism evidence="2 3">
    <name type="scientific">Cupriavidus pampae</name>
    <dbReference type="NCBI Taxonomy" id="659251"/>
    <lineage>
        <taxon>Bacteria</taxon>
        <taxon>Pseudomonadati</taxon>
        <taxon>Pseudomonadota</taxon>
        <taxon>Betaproteobacteria</taxon>
        <taxon>Burkholderiales</taxon>
        <taxon>Burkholderiaceae</taxon>
        <taxon>Cupriavidus</taxon>
    </lineage>
</organism>
<reference evidence="2 3" key="1">
    <citation type="submission" date="2021-08" db="EMBL/GenBank/DDBJ databases">
        <authorList>
            <person name="Peeters C."/>
        </authorList>
    </citation>
    <scope>NUCLEOTIDE SEQUENCE [LARGE SCALE GENOMIC DNA]</scope>
    <source>
        <strain evidence="2 3">LMG 32289</strain>
    </source>
</reference>
<dbReference type="RefSeq" id="WP_223995035.1">
    <property type="nucleotide sequence ID" value="NZ_CAJZAG010000015.1"/>
</dbReference>
<dbReference type="Pfam" id="PF13487">
    <property type="entry name" value="HD_5"/>
    <property type="match status" value="1"/>
</dbReference>
<dbReference type="SUPFAM" id="SSF109604">
    <property type="entry name" value="HD-domain/PDEase-like"/>
    <property type="match status" value="1"/>
</dbReference>
<evidence type="ECO:0000313" key="2">
    <source>
        <dbReference type="EMBL" id="CAG9185681.1"/>
    </source>
</evidence>
<dbReference type="InterPro" id="IPR052020">
    <property type="entry name" value="Cyclic_di-GMP/3'3'-cGAMP_PDE"/>
</dbReference>
<feature type="domain" description="HD-GYP" evidence="1">
    <location>
        <begin position="30"/>
        <end position="238"/>
    </location>
</feature>
<keyword evidence="3" id="KW-1185">Reference proteome</keyword>
<accession>A0ABM8XZ08</accession>
<evidence type="ECO:0000313" key="3">
    <source>
        <dbReference type="Proteomes" id="UP000706525"/>
    </source>
</evidence>
<dbReference type="PANTHER" id="PTHR45228">
    <property type="entry name" value="CYCLIC DI-GMP PHOSPHODIESTERASE TM_0186-RELATED"/>
    <property type="match status" value="1"/>
</dbReference>
<comment type="caution">
    <text evidence="2">The sequence shown here is derived from an EMBL/GenBank/DDBJ whole genome shotgun (WGS) entry which is preliminary data.</text>
</comment>
<dbReference type="InterPro" id="IPR003607">
    <property type="entry name" value="HD/PDEase_dom"/>
</dbReference>
<sequence length="240" mass="26371">MTEDITFPVIVKRGDLYAAPYGMEITALIRTARRMFQMPPRKANSLTTASDLADHSVRTGRYVWLLVKALSARQMGELHVAPAVLVAGAALHDIGKLSIPREILAKPAMLTKDEFAIVMRHPSAGYRIATATLMQRGGTSEFLTCVAEVALFHHERWDGAGYPNQVASKNIPLTARVLSVADVYDALTSARAYKTRMPHREVVEVIRDGRGSKFDPDLVDAFLSVESDFESANNESVGTE</sequence>
<dbReference type="SMART" id="SM00471">
    <property type="entry name" value="HDc"/>
    <property type="match status" value="1"/>
</dbReference>
<gene>
    <name evidence="2" type="ORF">LMG32289_06052</name>
</gene>
<dbReference type="InterPro" id="IPR037522">
    <property type="entry name" value="HD_GYP_dom"/>
</dbReference>